<proteinExistence type="predicted"/>
<evidence type="ECO:0000259" key="1">
    <source>
        <dbReference type="PROSITE" id="PS50943"/>
    </source>
</evidence>
<keyword evidence="3" id="KW-1185">Reference proteome</keyword>
<evidence type="ECO:0000313" key="2">
    <source>
        <dbReference type="EMBL" id="MFL0165622.1"/>
    </source>
</evidence>
<comment type="caution">
    <text evidence="2">The sequence shown here is derived from an EMBL/GenBank/DDBJ whole genome shotgun (WGS) entry which is preliminary data.</text>
</comment>
<sequence>MNKKAILNELNISISNKEKDNDYINKLNRTKDKVKYLRFIKGYTQAESAKIIGITKRQVQRIEKNLKMSS</sequence>
<organism evidence="2 3">
    <name type="scientific">Candidatus Clostridium helianthi</name>
    <dbReference type="NCBI Taxonomy" id="3381660"/>
    <lineage>
        <taxon>Bacteria</taxon>
        <taxon>Bacillati</taxon>
        <taxon>Bacillota</taxon>
        <taxon>Clostridia</taxon>
        <taxon>Eubacteriales</taxon>
        <taxon>Clostridiaceae</taxon>
        <taxon>Clostridium</taxon>
    </lineage>
</organism>
<dbReference type="RefSeq" id="WP_406761229.1">
    <property type="nucleotide sequence ID" value="NZ_JBJIAB010000011.1"/>
</dbReference>
<protein>
    <submittedName>
        <fullName evidence="2">RNA polymerase subunit sigma</fullName>
    </submittedName>
</protein>
<dbReference type="PROSITE" id="PS50943">
    <property type="entry name" value="HTH_CROC1"/>
    <property type="match status" value="1"/>
</dbReference>
<gene>
    <name evidence="2" type="ORF">ACJDTP_11130</name>
</gene>
<dbReference type="SUPFAM" id="SSF47413">
    <property type="entry name" value="lambda repressor-like DNA-binding domains"/>
    <property type="match status" value="1"/>
</dbReference>
<reference evidence="2 3" key="1">
    <citation type="submission" date="2024-11" db="EMBL/GenBank/DDBJ databases">
        <authorList>
            <person name="Heng Y.C."/>
            <person name="Lim A.C.H."/>
            <person name="Lee J.K.Y."/>
            <person name="Kittelmann S."/>
        </authorList>
    </citation>
    <scope>NUCLEOTIDE SEQUENCE [LARGE SCALE GENOMIC DNA]</scope>
    <source>
        <strain evidence="2 3">WILCCON 0112</strain>
    </source>
</reference>
<dbReference type="Gene3D" id="1.10.260.40">
    <property type="entry name" value="lambda repressor-like DNA-binding domains"/>
    <property type="match status" value="1"/>
</dbReference>
<dbReference type="EMBL" id="JBJIAB010000011">
    <property type="protein sequence ID" value="MFL0165622.1"/>
    <property type="molecule type" value="Genomic_DNA"/>
</dbReference>
<dbReference type="InterPro" id="IPR001387">
    <property type="entry name" value="Cro/C1-type_HTH"/>
</dbReference>
<dbReference type="InterPro" id="IPR010982">
    <property type="entry name" value="Lambda_DNA-bd_dom_sf"/>
</dbReference>
<accession>A0ABW8S4C8</accession>
<feature type="domain" description="HTH cro/C1-type" evidence="1">
    <location>
        <begin position="34"/>
        <end position="65"/>
    </location>
</feature>
<dbReference type="Proteomes" id="UP001623600">
    <property type="component" value="Unassembled WGS sequence"/>
</dbReference>
<evidence type="ECO:0000313" key="3">
    <source>
        <dbReference type="Proteomes" id="UP001623600"/>
    </source>
</evidence>
<name>A0ABW8S4C8_9CLOT</name>